<keyword evidence="3" id="KW-1185">Reference proteome</keyword>
<evidence type="ECO:0000313" key="3">
    <source>
        <dbReference type="Proteomes" id="UP000573327"/>
    </source>
</evidence>
<dbReference type="AlphaFoldDB" id="A0A7W7SIU8"/>
<evidence type="ECO:0000313" key="2">
    <source>
        <dbReference type="EMBL" id="MBB4951280.1"/>
    </source>
</evidence>
<reference evidence="2 3" key="1">
    <citation type="submission" date="2020-08" db="EMBL/GenBank/DDBJ databases">
        <title>Sequencing the genomes of 1000 actinobacteria strains.</title>
        <authorList>
            <person name="Klenk H.-P."/>
        </authorList>
    </citation>
    <scope>NUCLEOTIDE SEQUENCE [LARGE SCALE GENOMIC DNA]</scope>
    <source>
        <strain evidence="2 3">DSM 44786</strain>
    </source>
</reference>
<protein>
    <recommendedName>
        <fullName evidence="4">Spore-associated protein A</fullName>
    </recommendedName>
</protein>
<dbReference type="RefSeq" id="WP_184923122.1">
    <property type="nucleotide sequence ID" value="NZ_JACHJR010000001.1"/>
</dbReference>
<feature type="signal peptide" evidence="1">
    <location>
        <begin position="1"/>
        <end position="29"/>
    </location>
</feature>
<gene>
    <name evidence="2" type="ORF">F4556_006815</name>
</gene>
<evidence type="ECO:0000256" key="1">
    <source>
        <dbReference type="SAM" id="SignalP"/>
    </source>
</evidence>
<name>A0A7W7SIU8_9ACTN</name>
<sequence>MRIRNTVTALALAASFGATMLATAPAAQAGAYGCTRDGVAANLVYTKSIPTVTGGTGGELRTYWDGYANCSVFVKSAYAGTKTWTYLFITDPDGNGGGSTNSGMFASYAGPVWVHAVNECIRERIVMHDPNGNTVIDYTTSWHSCG</sequence>
<dbReference type="EMBL" id="JACHJR010000001">
    <property type="protein sequence ID" value="MBB4951280.1"/>
    <property type="molecule type" value="Genomic_DNA"/>
</dbReference>
<comment type="caution">
    <text evidence="2">The sequence shown here is derived from an EMBL/GenBank/DDBJ whole genome shotgun (WGS) entry which is preliminary data.</text>
</comment>
<evidence type="ECO:0008006" key="4">
    <source>
        <dbReference type="Google" id="ProtNLM"/>
    </source>
</evidence>
<accession>A0A7W7SIU8</accession>
<dbReference type="Proteomes" id="UP000573327">
    <property type="component" value="Unassembled WGS sequence"/>
</dbReference>
<proteinExistence type="predicted"/>
<keyword evidence="1" id="KW-0732">Signal</keyword>
<feature type="chain" id="PRO_5030623960" description="Spore-associated protein A" evidence="1">
    <location>
        <begin position="30"/>
        <end position="146"/>
    </location>
</feature>
<organism evidence="2 3">
    <name type="scientific">Kitasatospora gansuensis</name>
    <dbReference type="NCBI Taxonomy" id="258050"/>
    <lineage>
        <taxon>Bacteria</taxon>
        <taxon>Bacillati</taxon>
        <taxon>Actinomycetota</taxon>
        <taxon>Actinomycetes</taxon>
        <taxon>Kitasatosporales</taxon>
        <taxon>Streptomycetaceae</taxon>
        <taxon>Kitasatospora</taxon>
    </lineage>
</organism>
<dbReference type="PROSITE" id="PS51257">
    <property type="entry name" value="PROKAR_LIPOPROTEIN"/>
    <property type="match status" value="1"/>
</dbReference>